<gene>
    <name evidence="11" type="ORF">HNR07_006354</name>
</gene>
<comment type="catalytic activity">
    <reaction evidence="9">
        <text>L-ectoine + 2-oxoglutarate + O2 = 5-hydroxyectoine + succinate + CO2</text>
        <dbReference type="Rhea" id="RHEA:45740"/>
        <dbReference type="ChEBI" id="CHEBI:15379"/>
        <dbReference type="ChEBI" id="CHEBI:16526"/>
        <dbReference type="ChEBI" id="CHEBI:16810"/>
        <dbReference type="ChEBI" id="CHEBI:30031"/>
        <dbReference type="ChEBI" id="CHEBI:58515"/>
        <dbReference type="ChEBI" id="CHEBI:85413"/>
        <dbReference type="EC" id="1.14.11.55"/>
    </reaction>
</comment>
<evidence type="ECO:0000256" key="9">
    <source>
        <dbReference type="ARBA" id="ARBA00049228"/>
    </source>
</evidence>
<dbReference type="EC" id="1.14.11.55" evidence="10"/>
<dbReference type="Proteomes" id="UP000579647">
    <property type="component" value="Unassembled WGS sequence"/>
</dbReference>
<dbReference type="GO" id="GO:0016706">
    <property type="term" value="F:2-oxoglutarate-dependent dioxygenase activity"/>
    <property type="evidence" value="ECO:0007669"/>
    <property type="project" value="InterPro"/>
</dbReference>
<dbReference type="InterPro" id="IPR008775">
    <property type="entry name" value="Phytyl_CoA_dOase-like"/>
</dbReference>
<dbReference type="PANTHER" id="PTHR20883">
    <property type="entry name" value="PHYTANOYL-COA DIOXYGENASE DOMAIN CONTAINING 1"/>
    <property type="match status" value="1"/>
</dbReference>
<comment type="cofactor">
    <cofactor evidence="1">
        <name>Fe(2+)</name>
        <dbReference type="ChEBI" id="CHEBI:29033"/>
    </cofactor>
</comment>
<evidence type="ECO:0000256" key="8">
    <source>
        <dbReference type="ARBA" id="ARBA00023004"/>
    </source>
</evidence>
<dbReference type="EMBL" id="JACHDO010000001">
    <property type="protein sequence ID" value="MBB5495217.1"/>
    <property type="molecule type" value="Genomic_DNA"/>
</dbReference>
<keyword evidence="7 11" id="KW-0560">Oxidoreductase</keyword>
<keyword evidence="5" id="KW-0479">Metal-binding</keyword>
<evidence type="ECO:0000256" key="3">
    <source>
        <dbReference type="ARBA" id="ARBA00007851"/>
    </source>
</evidence>
<comment type="function">
    <text evidence="2">Involved in the biosynthesis of 5-hydroxyectoine, called compatible solute, which helps organisms to survive extreme osmotic stress by acting as a highly soluble organic osmolyte. Catalyzes the 2-oxoglutarate-dependent selective hydroxylation of L-ectoine to yield (4S,5S)-5-hydroxyectoine.</text>
</comment>
<comment type="subunit">
    <text evidence="4">Homodimer.</text>
</comment>
<evidence type="ECO:0000313" key="12">
    <source>
        <dbReference type="Proteomes" id="UP000579647"/>
    </source>
</evidence>
<accession>A0A840WUL7</accession>
<dbReference type="Pfam" id="PF05721">
    <property type="entry name" value="PhyH"/>
    <property type="match status" value="1"/>
</dbReference>
<dbReference type="SUPFAM" id="SSF51197">
    <property type="entry name" value="Clavaminate synthase-like"/>
    <property type="match status" value="1"/>
</dbReference>
<evidence type="ECO:0000256" key="4">
    <source>
        <dbReference type="ARBA" id="ARBA00011738"/>
    </source>
</evidence>
<evidence type="ECO:0000256" key="1">
    <source>
        <dbReference type="ARBA" id="ARBA00001954"/>
    </source>
</evidence>
<dbReference type="Gene3D" id="2.60.120.620">
    <property type="entry name" value="q2cbj1_9rhob like domain"/>
    <property type="match status" value="1"/>
</dbReference>
<name>A0A840WUL7_9ACTN</name>
<dbReference type="AlphaFoldDB" id="A0A840WUL7"/>
<dbReference type="PANTHER" id="PTHR20883:SF48">
    <property type="entry name" value="ECTOINE DIOXYGENASE"/>
    <property type="match status" value="1"/>
</dbReference>
<evidence type="ECO:0000256" key="2">
    <source>
        <dbReference type="ARBA" id="ARBA00004063"/>
    </source>
</evidence>
<dbReference type="NCBIfam" id="TIGR02408">
    <property type="entry name" value="ectoine_ThpD"/>
    <property type="match status" value="1"/>
</dbReference>
<keyword evidence="8" id="KW-0408">Iron</keyword>
<keyword evidence="12" id="KW-1185">Reference proteome</keyword>
<comment type="similarity">
    <text evidence="3">Belongs to the PhyH family. EctD subfamily.</text>
</comment>
<evidence type="ECO:0000256" key="6">
    <source>
        <dbReference type="ARBA" id="ARBA00022964"/>
    </source>
</evidence>
<organism evidence="11 12">
    <name type="scientific">Nocardiopsis metallicus</name>
    <dbReference type="NCBI Taxonomy" id="179819"/>
    <lineage>
        <taxon>Bacteria</taxon>
        <taxon>Bacillati</taxon>
        <taxon>Actinomycetota</taxon>
        <taxon>Actinomycetes</taxon>
        <taxon>Streptosporangiales</taxon>
        <taxon>Nocardiopsidaceae</taxon>
        <taxon>Nocardiopsis</taxon>
    </lineage>
</organism>
<evidence type="ECO:0000256" key="10">
    <source>
        <dbReference type="NCBIfam" id="TIGR02408"/>
    </source>
</evidence>
<dbReference type="GO" id="GO:0005506">
    <property type="term" value="F:iron ion binding"/>
    <property type="evidence" value="ECO:0007669"/>
    <property type="project" value="UniProtKB-ARBA"/>
</dbReference>
<evidence type="ECO:0000256" key="7">
    <source>
        <dbReference type="ARBA" id="ARBA00023002"/>
    </source>
</evidence>
<comment type="caution">
    <text evidence="11">The sequence shown here is derived from an EMBL/GenBank/DDBJ whole genome shotgun (WGS) entry which is preliminary data.</text>
</comment>
<reference evidence="11 12" key="1">
    <citation type="submission" date="2020-08" db="EMBL/GenBank/DDBJ databases">
        <title>Sequencing the genomes of 1000 actinobacteria strains.</title>
        <authorList>
            <person name="Klenk H.-P."/>
        </authorList>
    </citation>
    <scope>NUCLEOTIDE SEQUENCE [LARGE SCALE GENOMIC DNA]</scope>
    <source>
        <strain evidence="11 12">DSM 44598</strain>
    </source>
</reference>
<protein>
    <recommendedName>
        <fullName evidence="10">Ectoine hydroxylase</fullName>
        <ecNumber evidence="10">1.14.11.55</ecNumber>
    </recommendedName>
</protein>
<evidence type="ECO:0000256" key="5">
    <source>
        <dbReference type="ARBA" id="ARBA00022723"/>
    </source>
</evidence>
<keyword evidence="6" id="KW-0223">Dioxygenase</keyword>
<dbReference type="RefSeq" id="WP_246420595.1">
    <property type="nucleotide sequence ID" value="NZ_BAAAKM010000040.1"/>
</dbReference>
<evidence type="ECO:0000313" key="11">
    <source>
        <dbReference type="EMBL" id="MBB5495217.1"/>
    </source>
</evidence>
<proteinExistence type="inferred from homology"/>
<sequence>MTLQMDLPTADDYPTRKAPEPALLYRRDPVVWHGGPGDGAPNGPFTPEELDDYDRRGYTQVESVVNPVEVESYRAELRRLSADPALRADERVVVEPGSDEVRSVFEVHKVSKVFHDLVNDPRLVERARQILGSDVYVHQSRVNYKPGFGGGSFYWHSDFETWHAEDGMPRMRAVSFSVALTDNFTHNGALMIMPGSHRTFVSCVGQTPEDHYRASLKSQHVGTPDQASLNLLADRHGIDVLTGKAGDVTVFDSNCMHGSGGNITPYPRSNVFVVFNSVDNACTKPFSAGDARPEFLAARDTVPAGS</sequence>
<dbReference type="InterPro" id="IPR012774">
    <property type="entry name" value="EctD"/>
</dbReference>